<reference evidence="3 4" key="1">
    <citation type="submission" date="2024-10" db="EMBL/GenBank/DDBJ databases">
        <title>Updated reference genomes for cyclostephanoid diatoms.</title>
        <authorList>
            <person name="Roberts W.R."/>
            <person name="Alverson A.J."/>
        </authorList>
    </citation>
    <scope>NUCLEOTIDE SEQUENCE [LARGE SCALE GENOMIC DNA]</scope>
    <source>
        <strain evidence="3 4">AJA276-08</strain>
    </source>
</reference>
<comment type="caution">
    <text evidence="3">The sequence shown here is derived from an EMBL/GenBank/DDBJ whole genome shotgun (WGS) entry which is preliminary data.</text>
</comment>
<keyword evidence="1" id="KW-0812">Transmembrane</keyword>
<gene>
    <name evidence="3" type="ORF">ACHAW5_001527</name>
</gene>
<keyword evidence="4" id="KW-1185">Reference proteome</keyword>
<name>A0ABD3NX28_9STRA</name>
<evidence type="ECO:0000256" key="1">
    <source>
        <dbReference type="SAM" id="Phobius"/>
    </source>
</evidence>
<evidence type="ECO:0000256" key="2">
    <source>
        <dbReference type="SAM" id="SignalP"/>
    </source>
</evidence>
<feature type="transmembrane region" description="Helical" evidence="1">
    <location>
        <begin position="389"/>
        <end position="408"/>
    </location>
</feature>
<keyword evidence="1" id="KW-0472">Membrane</keyword>
<feature type="signal peptide" evidence="2">
    <location>
        <begin position="1"/>
        <end position="25"/>
    </location>
</feature>
<evidence type="ECO:0000313" key="3">
    <source>
        <dbReference type="EMBL" id="KAL3780267.1"/>
    </source>
</evidence>
<keyword evidence="2" id="KW-0732">Signal</keyword>
<sequence>MRFLMVSAVSTLSLCSSGVVRLVDAVLPTNDNPLAPKVTWKTPDSPYASYLGSLMAAAHPTPDSQLRRRIEDGEIDLTSYSIKFEKCLYIKQYDTEHNDGTLFATQKLVVFRLCPDDGGTCSNNSCKSNYGEYIVDMDTYLESMLQHKKNEQDAYCEACQSCASVADNDGARDRHRRPTTVDCDTCHSQCQRIDDMEEHGYVDAAEYYHCKKVYKNRNTGVVYYAGAMCANSGARITVGLFTDEYCEDHDADASPDQYIKKNGYNVKLSHYLMRQTFATENCVASCTGTDDNDVDGDGNYTETKTAEVCRILYEAAGKCETPHKFVSGMGSNSDYHLQVANEDTVCKYIAKIHSGAYDETGKLVVKTSTLHINGGTMYVTVKTTGRQKFALTFFVIGTVAFVAHAAFLRQRVKKCKRKGIMSPRVGGAMA</sequence>
<keyword evidence="1" id="KW-1133">Transmembrane helix</keyword>
<dbReference type="EMBL" id="JALLAZ020001122">
    <property type="protein sequence ID" value="KAL3780267.1"/>
    <property type="molecule type" value="Genomic_DNA"/>
</dbReference>
<protein>
    <submittedName>
        <fullName evidence="3">Uncharacterized protein</fullName>
    </submittedName>
</protein>
<feature type="chain" id="PRO_5044814996" evidence="2">
    <location>
        <begin position="26"/>
        <end position="430"/>
    </location>
</feature>
<accession>A0ABD3NX28</accession>
<dbReference type="Proteomes" id="UP001530315">
    <property type="component" value="Unassembled WGS sequence"/>
</dbReference>
<proteinExistence type="predicted"/>
<organism evidence="3 4">
    <name type="scientific">Stephanodiscus triporus</name>
    <dbReference type="NCBI Taxonomy" id="2934178"/>
    <lineage>
        <taxon>Eukaryota</taxon>
        <taxon>Sar</taxon>
        <taxon>Stramenopiles</taxon>
        <taxon>Ochrophyta</taxon>
        <taxon>Bacillariophyta</taxon>
        <taxon>Coscinodiscophyceae</taxon>
        <taxon>Thalassiosirophycidae</taxon>
        <taxon>Stephanodiscales</taxon>
        <taxon>Stephanodiscaceae</taxon>
        <taxon>Stephanodiscus</taxon>
    </lineage>
</organism>
<evidence type="ECO:0000313" key="4">
    <source>
        <dbReference type="Proteomes" id="UP001530315"/>
    </source>
</evidence>
<dbReference type="AlphaFoldDB" id="A0ABD3NX28"/>